<sequence>MAVRRVSLGRTLSRYCFFGLAALSVYLQQASMAPNQFPSNGRTLSGEVENRSDFVRGQVLKNLLTFYASIRDQNVVRDGIQSRAKLNYDRSKRESNGKSCDQFSVQANCSKCGFHGICVRGSARISPWLSFALKTQRELQIDIPINLVQVLGAHNSYNNRASGYGDLDDCHWPHQTDDVCIALANQEFSFTDQLNMGVRNMEIDLWKCFDKIRMSHGNQNFLVGCFPWDAEFADGMKEISDWTNKHENRNEVLEILFDDHTTRQEDSSINQVIEQYFGDRVFTPSDLKQKFGDNWPSTRQLREMNKTIIVLDGNNHSARFLHDHLWSKGFTVKGFEARVKNCSTVGNSKDKIRVYSDSTVYGPVYNGIRNVGTIMDFKKYLMCGVSVLSADQINAELMETGVFTWAKGEPKQAINESSCVVLSRDKRWYVRDCNEKHYYACVSKQEENRWSLSAGVGKYFSPLCKKGMEFSVPKNGYQHQQLVQAAQGKTVWLNLTSFIPLLLN</sequence>
<dbReference type="CDD" id="cd00037">
    <property type="entry name" value="CLECT"/>
    <property type="match status" value="1"/>
</dbReference>
<dbReference type="PANTHER" id="PTHR35518">
    <property type="entry name" value="MAINTENANCE OF TELOMOERE CAPPING"/>
    <property type="match status" value="1"/>
</dbReference>
<dbReference type="InterPro" id="IPR051008">
    <property type="entry name" value="Telomere_Capping_Maintenance"/>
</dbReference>
<evidence type="ECO:0000259" key="6">
    <source>
        <dbReference type="PROSITE" id="PS50041"/>
    </source>
</evidence>
<dbReference type="SUPFAM" id="SSF51695">
    <property type="entry name" value="PLC-like phosphodiesterases"/>
    <property type="match status" value="1"/>
</dbReference>
<dbReference type="PROSITE" id="PS50041">
    <property type="entry name" value="C_TYPE_LECTIN_2"/>
    <property type="match status" value="1"/>
</dbReference>
<accession>A0AAU9XL32</accession>
<comment type="caution">
    <text evidence="7">The sequence shown here is derived from an EMBL/GenBank/DDBJ whole genome shotgun (WGS) entry which is preliminary data.</text>
</comment>
<keyword evidence="4" id="KW-0472">Membrane</keyword>
<feature type="domain" description="C-type lectin" evidence="6">
    <location>
        <begin position="405"/>
        <end position="442"/>
    </location>
</feature>
<evidence type="ECO:0000256" key="2">
    <source>
        <dbReference type="ARBA" id="ARBA00022692"/>
    </source>
</evidence>
<dbReference type="Gene3D" id="3.20.20.190">
    <property type="entry name" value="Phosphatidylinositol (PI) phosphodiesterase"/>
    <property type="match status" value="1"/>
</dbReference>
<comment type="subcellular location">
    <subcellularLocation>
        <location evidence="1">Membrane</location>
    </subcellularLocation>
</comment>
<keyword evidence="5" id="KW-0732">Signal</keyword>
<organism evidence="7 8">
    <name type="scientific">Pocillopora meandrina</name>
    <dbReference type="NCBI Taxonomy" id="46732"/>
    <lineage>
        <taxon>Eukaryota</taxon>
        <taxon>Metazoa</taxon>
        <taxon>Cnidaria</taxon>
        <taxon>Anthozoa</taxon>
        <taxon>Hexacorallia</taxon>
        <taxon>Scleractinia</taxon>
        <taxon>Astrocoeniina</taxon>
        <taxon>Pocilloporidae</taxon>
        <taxon>Pocillopora</taxon>
    </lineage>
</organism>
<proteinExistence type="predicted"/>
<feature type="signal peptide" evidence="5">
    <location>
        <begin position="1"/>
        <end position="32"/>
    </location>
</feature>
<dbReference type="EMBL" id="CALNXJ010000048">
    <property type="protein sequence ID" value="CAH3150829.1"/>
    <property type="molecule type" value="Genomic_DNA"/>
</dbReference>
<protein>
    <recommendedName>
        <fullName evidence="6">C-type lectin domain-containing protein</fullName>
    </recommendedName>
</protein>
<evidence type="ECO:0000313" key="7">
    <source>
        <dbReference type="EMBL" id="CAH3150829.1"/>
    </source>
</evidence>
<dbReference type="GO" id="GO:0008081">
    <property type="term" value="F:phosphoric diester hydrolase activity"/>
    <property type="evidence" value="ECO:0007669"/>
    <property type="project" value="InterPro"/>
</dbReference>
<evidence type="ECO:0000256" key="4">
    <source>
        <dbReference type="ARBA" id="ARBA00023136"/>
    </source>
</evidence>
<gene>
    <name evidence="7" type="ORF">PMEA_00024964</name>
</gene>
<keyword evidence="8" id="KW-1185">Reference proteome</keyword>
<evidence type="ECO:0000256" key="3">
    <source>
        <dbReference type="ARBA" id="ARBA00022989"/>
    </source>
</evidence>
<evidence type="ECO:0000313" key="8">
    <source>
        <dbReference type="Proteomes" id="UP001159428"/>
    </source>
</evidence>
<evidence type="ECO:0000256" key="5">
    <source>
        <dbReference type="SAM" id="SignalP"/>
    </source>
</evidence>
<evidence type="ECO:0000256" key="1">
    <source>
        <dbReference type="ARBA" id="ARBA00004370"/>
    </source>
</evidence>
<feature type="chain" id="PRO_5043684343" description="C-type lectin domain-containing protein" evidence="5">
    <location>
        <begin position="33"/>
        <end position="504"/>
    </location>
</feature>
<dbReference type="InterPro" id="IPR001304">
    <property type="entry name" value="C-type_lectin-like"/>
</dbReference>
<dbReference type="Pfam" id="PF26178">
    <property type="entry name" value="PI-PLC_cat"/>
    <property type="match status" value="1"/>
</dbReference>
<dbReference type="InterPro" id="IPR016186">
    <property type="entry name" value="C-type_lectin-like/link_sf"/>
</dbReference>
<name>A0AAU9XL32_9CNID</name>
<dbReference type="GO" id="GO:0006629">
    <property type="term" value="P:lipid metabolic process"/>
    <property type="evidence" value="ECO:0007669"/>
    <property type="project" value="InterPro"/>
</dbReference>
<dbReference type="Gene3D" id="3.10.100.10">
    <property type="entry name" value="Mannose-Binding Protein A, subunit A"/>
    <property type="match status" value="1"/>
</dbReference>
<dbReference type="Proteomes" id="UP001159428">
    <property type="component" value="Unassembled WGS sequence"/>
</dbReference>
<dbReference type="SUPFAM" id="SSF56436">
    <property type="entry name" value="C-type lectin-like"/>
    <property type="match status" value="1"/>
</dbReference>
<dbReference type="InterPro" id="IPR017946">
    <property type="entry name" value="PLC-like_Pdiesterase_TIM-brl"/>
</dbReference>
<dbReference type="AlphaFoldDB" id="A0AAU9XL32"/>
<reference evidence="7 8" key="1">
    <citation type="submission" date="2022-05" db="EMBL/GenBank/DDBJ databases">
        <authorList>
            <consortium name="Genoscope - CEA"/>
            <person name="William W."/>
        </authorList>
    </citation>
    <scope>NUCLEOTIDE SEQUENCE [LARGE SCALE GENOMIC DNA]</scope>
</reference>
<dbReference type="PROSITE" id="PS50007">
    <property type="entry name" value="PIPLC_X_DOMAIN"/>
    <property type="match status" value="1"/>
</dbReference>
<keyword evidence="3" id="KW-1133">Transmembrane helix</keyword>
<dbReference type="GO" id="GO:0016020">
    <property type="term" value="C:membrane"/>
    <property type="evidence" value="ECO:0007669"/>
    <property type="project" value="UniProtKB-SubCell"/>
</dbReference>
<keyword evidence="2" id="KW-0812">Transmembrane</keyword>
<dbReference type="InterPro" id="IPR016187">
    <property type="entry name" value="CTDL_fold"/>
</dbReference>
<dbReference type="PANTHER" id="PTHR35518:SF2">
    <property type="entry name" value="MAINTENANCE OF TELOMERE CAPPING PROTEIN 6"/>
    <property type="match status" value="1"/>
</dbReference>